<dbReference type="Gene3D" id="3.80.10.10">
    <property type="entry name" value="Ribonuclease Inhibitor"/>
    <property type="match status" value="1"/>
</dbReference>
<dbReference type="RefSeq" id="WP_128979465.1">
    <property type="nucleotide sequence ID" value="NZ_CP053836.1"/>
</dbReference>
<dbReference type="Proteomes" id="UP000289758">
    <property type="component" value="Unassembled WGS sequence"/>
</dbReference>
<dbReference type="EMBL" id="PDKK01000002">
    <property type="protein sequence ID" value="RXK07519.1"/>
    <property type="molecule type" value="Genomic_DNA"/>
</dbReference>
<dbReference type="Proteomes" id="UP000290172">
    <property type="component" value="Unassembled WGS sequence"/>
</dbReference>
<sequence>MKNLTDLGDIRKWLASKGVENYTISEDLNITVHGNVSLEGKIEGKELPVKFDVVDGFFNISNNSLETLEGCPKKVAKDFNCSNNKLPILFGAPAIVGDFDCSNNELKNNLSYGPKEVYGYYNCSNNRLTSIDGAPRSIVEYFNCSNNLITSLKGGPKYVDGFFDCSQNRLESLKGGPITVGQDYICFWNQLKNLSEIADEIGWNLITDISLNHITKSFDEEKKTWKYRGEEVIGHILKPLVDLTDKEDIKKWLGKHGVKDYHILKDNSVKVQGDVNLSKKLENLSKLPLRFHEVSGEFDISDNVLTTLEGCPKRVGGNFLAYKNELTTLKGGPIEVGKNFIVLKNNITSLEYSPLKVKEDYICSHNPLKSLVGIVDVGGFVFSNLLIENLKHQEFTYNSVKTYKYQGDSVLDYLERECKVLTEEEQVFEMTRRNIQSAINKMINNDTLKKEMINDTLLKNLTKYNLHDLKEMVLMIKNPPKEREKREMSEEEILQSVFDQEI</sequence>
<dbReference type="OrthoDB" id="5344916at2"/>
<gene>
    <name evidence="2" type="ORF">CRV07_03395</name>
    <name evidence="1" type="ORF">CRV08_04385</name>
</gene>
<evidence type="ECO:0000313" key="4">
    <source>
        <dbReference type="Proteomes" id="UP000290172"/>
    </source>
</evidence>
<dbReference type="AlphaFoldDB" id="A0A4Q0YG62"/>
<accession>A0A4Q0YG62</accession>
<organism evidence="1 4">
    <name type="scientific">Halarcobacter ebronensis</name>
    <dbReference type="NCBI Taxonomy" id="1462615"/>
    <lineage>
        <taxon>Bacteria</taxon>
        <taxon>Pseudomonadati</taxon>
        <taxon>Campylobacterota</taxon>
        <taxon>Epsilonproteobacteria</taxon>
        <taxon>Campylobacterales</taxon>
        <taxon>Arcobacteraceae</taxon>
        <taxon>Halarcobacter</taxon>
    </lineage>
</organism>
<protein>
    <submittedName>
        <fullName evidence="1">Uncharacterized protein</fullName>
    </submittedName>
</protein>
<evidence type="ECO:0000313" key="2">
    <source>
        <dbReference type="EMBL" id="RXK07519.1"/>
    </source>
</evidence>
<proteinExistence type="predicted"/>
<evidence type="ECO:0000313" key="1">
    <source>
        <dbReference type="EMBL" id="RXJ69253.1"/>
    </source>
</evidence>
<dbReference type="InterPro" id="IPR032675">
    <property type="entry name" value="LRR_dom_sf"/>
</dbReference>
<comment type="caution">
    <text evidence="1">The sequence shown here is derived from an EMBL/GenBank/DDBJ whole genome shotgun (WGS) entry which is preliminary data.</text>
</comment>
<evidence type="ECO:0000313" key="3">
    <source>
        <dbReference type="Proteomes" id="UP000289758"/>
    </source>
</evidence>
<keyword evidence="3" id="KW-1185">Reference proteome</keyword>
<reference evidence="3 4" key="1">
    <citation type="submission" date="2017-10" db="EMBL/GenBank/DDBJ databases">
        <title>Genomics of the genus Arcobacter.</title>
        <authorList>
            <person name="Perez-Cataluna A."/>
            <person name="Figueras M.J."/>
        </authorList>
    </citation>
    <scope>NUCLEOTIDE SEQUENCE [LARGE SCALE GENOMIC DNA]</scope>
    <source>
        <strain evidence="2 3">CECT 8441</strain>
        <strain evidence="1 4">CECT 8993</strain>
    </source>
</reference>
<name>A0A4Q0YG62_9BACT</name>
<dbReference type="EMBL" id="PDKJ01000003">
    <property type="protein sequence ID" value="RXJ69253.1"/>
    <property type="molecule type" value="Genomic_DNA"/>
</dbReference>